<organism evidence="2">
    <name type="scientific">marine sediment metagenome</name>
    <dbReference type="NCBI Taxonomy" id="412755"/>
    <lineage>
        <taxon>unclassified sequences</taxon>
        <taxon>metagenomes</taxon>
        <taxon>ecological metagenomes</taxon>
    </lineage>
</organism>
<keyword evidence="1" id="KW-0472">Membrane</keyword>
<sequence>MTAVITVGVAAPIIANKDIDTWGAQISGMDPFIVLGVTTMTVALAGWMCGPTFGTAGFKLWAGRRGWNTAIAEVR</sequence>
<dbReference type="AlphaFoldDB" id="X1NJL9"/>
<name>X1NJL9_9ZZZZ</name>
<keyword evidence="1" id="KW-0812">Transmembrane</keyword>
<dbReference type="GO" id="GO:0001405">
    <property type="term" value="C:PAM complex, Tim23 associated import motor"/>
    <property type="evidence" value="ECO:0007669"/>
    <property type="project" value="InterPro"/>
</dbReference>
<proteinExistence type="predicted"/>
<evidence type="ECO:0000313" key="2">
    <source>
        <dbReference type="EMBL" id="GAI30416.1"/>
    </source>
</evidence>
<accession>X1NJL9</accession>
<dbReference type="EMBL" id="BARV01019393">
    <property type="protein sequence ID" value="GAI30416.1"/>
    <property type="molecule type" value="Genomic_DNA"/>
</dbReference>
<dbReference type="Pfam" id="PF08566">
    <property type="entry name" value="Pam17"/>
    <property type="match status" value="1"/>
</dbReference>
<evidence type="ECO:0000256" key="1">
    <source>
        <dbReference type="SAM" id="Phobius"/>
    </source>
</evidence>
<keyword evidence="1" id="KW-1133">Transmembrane helix</keyword>
<feature type="transmembrane region" description="Helical" evidence="1">
    <location>
        <begin position="31"/>
        <end position="50"/>
    </location>
</feature>
<protein>
    <submittedName>
        <fullName evidence="2">Uncharacterized protein</fullName>
    </submittedName>
</protein>
<dbReference type="InterPro" id="IPR013875">
    <property type="entry name" value="Pam17"/>
</dbReference>
<reference evidence="2" key="1">
    <citation type="journal article" date="2014" name="Front. Microbiol.">
        <title>High frequency of phylogenetically diverse reductive dehalogenase-homologous genes in deep subseafloor sedimentary metagenomes.</title>
        <authorList>
            <person name="Kawai M."/>
            <person name="Futagami T."/>
            <person name="Toyoda A."/>
            <person name="Takaki Y."/>
            <person name="Nishi S."/>
            <person name="Hori S."/>
            <person name="Arai W."/>
            <person name="Tsubouchi T."/>
            <person name="Morono Y."/>
            <person name="Uchiyama I."/>
            <person name="Ito T."/>
            <person name="Fujiyama A."/>
            <person name="Inagaki F."/>
            <person name="Takami H."/>
        </authorList>
    </citation>
    <scope>NUCLEOTIDE SEQUENCE</scope>
    <source>
        <strain evidence="2">Expedition CK06-06</strain>
    </source>
</reference>
<gene>
    <name evidence="2" type="ORF">S06H3_32597</name>
</gene>
<comment type="caution">
    <text evidence="2">The sequence shown here is derived from an EMBL/GenBank/DDBJ whole genome shotgun (WGS) entry which is preliminary data.</text>
</comment>